<keyword evidence="1" id="KW-0732">Signal</keyword>
<dbReference type="InterPro" id="IPR045916">
    <property type="entry name" value="DUF5777"/>
</dbReference>
<proteinExistence type="predicted"/>
<evidence type="ECO:0000313" key="3">
    <source>
        <dbReference type="EMBL" id="RAR75634.1"/>
    </source>
</evidence>
<evidence type="ECO:0000313" key="4">
    <source>
        <dbReference type="Proteomes" id="UP000248840"/>
    </source>
</evidence>
<feature type="chain" id="PRO_5016383647" description="DUF5777 domain-containing protein" evidence="1">
    <location>
        <begin position="22"/>
        <end position="290"/>
    </location>
</feature>
<protein>
    <recommendedName>
        <fullName evidence="2">DUF5777 domain-containing protein</fullName>
    </recommendedName>
</protein>
<dbReference type="RefSeq" id="WP_211306474.1">
    <property type="nucleotide sequence ID" value="NZ_QLSZ01000001.1"/>
</dbReference>
<dbReference type="Pfam" id="PF19089">
    <property type="entry name" value="DUF5777"/>
    <property type="match status" value="1"/>
</dbReference>
<reference evidence="3 4" key="1">
    <citation type="submission" date="2018-06" db="EMBL/GenBank/DDBJ databases">
        <title>Genomic Encyclopedia of Archaeal and Bacterial Type Strains, Phase II (KMG-II): from individual species to whole genera.</title>
        <authorList>
            <person name="Goeker M."/>
        </authorList>
    </citation>
    <scope>NUCLEOTIDE SEQUENCE [LARGE SCALE GENOMIC DNA]</scope>
    <source>
        <strain evidence="3 4">DSM 25663</strain>
    </source>
</reference>
<keyword evidence="4" id="KW-1185">Reference proteome</keyword>
<gene>
    <name evidence="3" type="ORF">CLV55_101334</name>
</gene>
<feature type="domain" description="DUF5777" evidence="2">
    <location>
        <begin position="44"/>
        <end position="290"/>
    </location>
</feature>
<organism evidence="3 4">
    <name type="scientific">Flavobacterium aciduliphilum</name>
    <dbReference type="NCBI Taxonomy" id="1101402"/>
    <lineage>
        <taxon>Bacteria</taxon>
        <taxon>Pseudomonadati</taxon>
        <taxon>Bacteroidota</taxon>
        <taxon>Flavobacteriia</taxon>
        <taxon>Flavobacteriales</taxon>
        <taxon>Flavobacteriaceae</taxon>
        <taxon>Flavobacterium</taxon>
    </lineage>
</organism>
<evidence type="ECO:0000259" key="2">
    <source>
        <dbReference type="Pfam" id="PF19089"/>
    </source>
</evidence>
<dbReference type="AlphaFoldDB" id="A0A328YQJ3"/>
<feature type="signal peptide" evidence="1">
    <location>
        <begin position="1"/>
        <end position="21"/>
    </location>
</feature>
<evidence type="ECO:0000256" key="1">
    <source>
        <dbReference type="SAM" id="SignalP"/>
    </source>
</evidence>
<dbReference type="EMBL" id="QLSZ01000001">
    <property type="protein sequence ID" value="RAR75634.1"/>
    <property type="molecule type" value="Genomic_DNA"/>
</dbReference>
<accession>A0A328YQJ3</accession>
<comment type="caution">
    <text evidence="3">The sequence shown here is derived from an EMBL/GenBank/DDBJ whole genome shotgun (WGS) entry which is preliminary data.</text>
</comment>
<name>A0A328YQJ3_9FLAO</name>
<dbReference type="Proteomes" id="UP000248840">
    <property type="component" value="Unassembled WGS sequence"/>
</dbReference>
<sequence>MKLTKLKISMFALLCFGFAQAQDDLMNELDSGNNDKKEIASAAFKGLQVANMQSTKLPVKGEFYFLVSHRFGDLTYGFENFYGLDGALTKLSGIYGVTNWLSLGISRHTYQKTYELAAKYKLANQEDNGFPVTIVGYNTMDIRSDLKKEMYSDLKATDRYAFSTQLIISRKVNSSFSYQFNPIFIHRNLYDMFEDEKNAVFLGVGARYKLSKRISLNMDYAKRATLNLPYYTQLSQNPVTLGMDIETGGHVFQLVLSNSQAMNDVAYYTTASGIKGGRGIFFGFNMYRVF</sequence>